<name>A0ABW3L0P0_9BACI</name>
<protein>
    <recommendedName>
        <fullName evidence="3">DUF4367 domain-containing protein</fullName>
    </recommendedName>
</protein>
<accession>A0ABW3L0P0</accession>
<gene>
    <name evidence="1" type="ORF">ACFQ2J_07710</name>
</gene>
<evidence type="ECO:0008006" key="3">
    <source>
        <dbReference type="Google" id="ProtNLM"/>
    </source>
</evidence>
<organism evidence="1 2">
    <name type="scientific">Thalassobacillus hwangdonensis</name>
    <dbReference type="NCBI Taxonomy" id="546108"/>
    <lineage>
        <taxon>Bacteria</taxon>
        <taxon>Bacillati</taxon>
        <taxon>Bacillota</taxon>
        <taxon>Bacilli</taxon>
        <taxon>Bacillales</taxon>
        <taxon>Bacillaceae</taxon>
        <taxon>Thalassobacillus</taxon>
    </lineage>
</organism>
<comment type="caution">
    <text evidence="1">The sequence shown here is derived from an EMBL/GenBank/DDBJ whole genome shotgun (WGS) entry which is preliminary data.</text>
</comment>
<dbReference type="PROSITE" id="PS51257">
    <property type="entry name" value="PROKAR_LIPOPROTEIN"/>
    <property type="match status" value="1"/>
</dbReference>
<sequence length="170" mass="19022">MKKMVGAIMGLIALILSGCGMFMSEDDALKKTKEVSETAFSEEDVKSNTDALGFTLYLPDSMEISDESKSNLIIAEGDQTFILFYNSMEERTSKLNYESASKVEDNILLEAFEDDDRFGYVRILPINEQDKYELQVGVGGVKITTYTEKSDLPDDAEKMMKIANSIAYTE</sequence>
<reference evidence="2" key="1">
    <citation type="journal article" date="2019" name="Int. J. Syst. Evol. Microbiol.">
        <title>The Global Catalogue of Microorganisms (GCM) 10K type strain sequencing project: providing services to taxonomists for standard genome sequencing and annotation.</title>
        <authorList>
            <consortium name="The Broad Institute Genomics Platform"/>
            <consortium name="The Broad Institute Genome Sequencing Center for Infectious Disease"/>
            <person name="Wu L."/>
            <person name="Ma J."/>
        </authorList>
    </citation>
    <scope>NUCLEOTIDE SEQUENCE [LARGE SCALE GENOMIC DNA]</scope>
    <source>
        <strain evidence="2">CCUG 56607</strain>
    </source>
</reference>
<dbReference type="Proteomes" id="UP001596990">
    <property type="component" value="Unassembled WGS sequence"/>
</dbReference>
<evidence type="ECO:0000313" key="1">
    <source>
        <dbReference type="EMBL" id="MFD1019084.1"/>
    </source>
</evidence>
<keyword evidence="2" id="KW-1185">Reference proteome</keyword>
<dbReference type="RefSeq" id="WP_386058209.1">
    <property type="nucleotide sequence ID" value="NZ_JBHTKL010000001.1"/>
</dbReference>
<dbReference type="EMBL" id="JBHTKL010000001">
    <property type="protein sequence ID" value="MFD1019084.1"/>
    <property type="molecule type" value="Genomic_DNA"/>
</dbReference>
<proteinExistence type="predicted"/>
<evidence type="ECO:0000313" key="2">
    <source>
        <dbReference type="Proteomes" id="UP001596990"/>
    </source>
</evidence>